<protein>
    <submittedName>
        <fullName evidence="1">Uncharacterized protein</fullName>
    </submittedName>
</protein>
<reference evidence="1 2" key="1">
    <citation type="submission" date="2020-08" db="EMBL/GenBank/DDBJ databases">
        <title>Genomic Encyclopedia of Type Strains, Phase IV (KMG-IV): sequencing the most valuable type-strain genomes for metagenomic binning, comparative biology and taxonomic classification.</title>
        <authorList>
            <person name="Goeker M."/>
        </authorList>
    </citation>
    <scope>NUCLEOTIDE SEQUENCE [LARGE SCALE GENOMIC DNA]</scope>
    <source>
        <strain evidence="1 2">YC6886</strain>
    </source>
</reference>
<dbReference type="Proteomes" id="UP000557717">
    <property type="component" value="Unassembled WGS sequence"/>
</dbReference>
<evidence type="ECO:0000313" key="1">
    <source>
        <dbReference type="EMBL" id="MBB5350164.1"/>
    </source>
</evidence>
<dbReference type="AlphaFoldDB" id="A0A840V3C9"/>
<comment type="caution">
    <text evidence="1">The sequence shown here is derived from an EMBL/GenBank/DDBJ whole genome shotgun (WGS) entry which is preliminary data.</text>
</comment>
<sequence>MPEPHIPPRLFEDFEAERITREQLHAAMAWHAETLLVEVEEAVDDPVATWWETMLAKRAAARFCHRHGERRVRHVLLALSRIPGYPHARFLWNAAHPDVPLHCFFRVRRAPLFRPLELKNRQGMLRITLDRGDSDGQLVRETFLLEHSPQGLIAHPAPAGPSTH</sequence>
<evidence type="ECO:0000313" key="2">
    <source>
        <dbReference type="Proteomes" id="UP000557717"/>
    </source>
</evidence>
<dbReference type="EMBL" id="JACHFD010000001">
    <property type="protein sequence ID" value="MBB5350164.1"/>
    <property type="molecule type" value="Genomic_DNA"/>
</dbReference>
<keyword evidence="2" id="KW-1185">Reference proteome</keyword>
<name>A0A840V3C9_9BACT</name>
<dbReference type="RefSeq" id="WP_184015248.1">
    <property type="nucleotide sequence ID" value="NZ_JACHFD010000001.1"/>
</dbReference>
<accession>A0A840V3C9</accession>
<organism evidence="1 2">
    <name type="scientific">Haloferula luteola</name>
    <dbReference type="NCBI Taxonomy" id="595692"/>
    <lineage>
        <taxon>Bacteria</taxon>
        <taxon>Pseudomonadati</taxon>
        <taxon>Verrucomicrobiota</taxon>
        <taxon>Verrucomicrobiia</taxon>
        <taxon>Verrucomicrobiales</taxon>
        <taxon>Verrucomicrobiaceae</taxon>
        <taxon>Haloferula</taxon>
    </lineage>
</organism>
<proteinExistence type="predicted"/>
<gene>
    <name evidence="1" type="ORF">HNR46_000385</name>
</gene>